<organism evidence="2">
    <name type="scientific">marine sediment metagenome</name>
    <dbReference type="NCBI Taxonomy" id="412755"/>
    <lineage>
        <taxon>unclassified sequences</taxon>
        <taxon>metagenomes</taxon>
        <taxon>ecological metagenomes</taxon>
    </lineage>
</organism>
<dbReference type="InterPro" id="IPR002035">
    <property type="entry name" value="VWF_A"/>
</dbReference>
<evidence type="ECO:0000259" key="1">
    <source>
        <dbReference type="PROSITE" id="PS50234"/>
    </source>
</evidence>
<dbReference type="AlphaFoldDB" id="X1BSJ1"/>
<name>X1BSJ1_9ZZZZ</name>
<dbReference type="PROSITE" id="PS50234">
    <property type="entry name" value="VWFA"/>
    <property type="match status" value="1"/>
</dbReference>
<dbReference type="Gene3D" id="3.40.50.410">
    <property type="entry name" value="von Willebrand factor, type A domain"/>
    <property type="match status" value="1"/>
</dbReference>
<feature type="non-terminal residue" evidence="2">
    <location>
        <position position="310"/>
    </location>
</feature>
<feature type="domain" description="VWFA" evidence="1">
    <location>
        <begin position="1"/>
        <end position="165"/>
    </location>
</feature>
<proteinExistence type="predicted"/>
<dbReference type="SUPFAM" id="SSF53300">
    <property type="entry name" value="vWA-like"/>
    <property type="match status" value="1"/>
</dbReference>
<evidence type="ECO:0000313" key="2">
    <source>
        <dbReference type="EMBL" id="GAG84112.1"/>
    </source>
</evidence>
<dbReference type="SUPFAM" id="SSF57850">
    <property type="entry name" value="RING/U-box"/>
    <property type="match status" value="1"/>
</dbReference>
<feature type="non-terminal residue" evidence="2">
    <location>
        <position position="1"/>
    </location>
</feature>
<reference evidence="2" key="1">
    <citation type="journal article" date="2014" name="Front. Microbiol.">
        <title>High frequency of phylogenetically diverse reductive dehalogenase-homologous genes in deep subseafloor sedimentary metagenomes.</title>
        <authorList>
            <person name="Kawai M."/>
            <person name="Futagami T."/>
            <person name="Toyoda A."/>
            <person name="Takaki Y."/>
            <person name="Nishi S."/>
            <person name="Hori S."/>
            <person name="Arai W."/>
            <person name="Tsubouchi T."/>
            <person name="Morono Y."/>
            <person name="Uchiyama I."/>
            <person name="Ito T."/>
            <person name="Fujiyama A."/>
            <person name="Inagaki F."/>
            <person name="Takami H."/>
        </authorList>
    </citation>
    <scope>NUCLEOTIDE SEQUENCE</scope>
    <source>
        <strain evidence="2">Expedition CK06-06</strain>
    </source>
</reference>
<comment type="caution">
    <text evidence="2">The sequence shown here is derived from an EMBL/GenBank/DDBJ whole genome shotgun (WGS) entry which is preliminary data.</text>
</comment>
<dbReference type="CDD" id="cd00198">
    <property type="entry name" value="vWFA"/>
    <property type="match status" value="1"/>
</dbReference>
<accession>X1BSJ1</accession>
<dbReference type="InterPro" id="IPR036465">
    <property type="entry name" value="vWFA_dom_sf"/>
</dbReference>
<sequence>ITYGKGTKRISPFLNDETKLFKLLENVEISGQGNLVEGIKFAIQILVQEMRKIGGKVQRIYIITDGNVEDVKPDLDKMVDIAQGLGIFIDICQIGKSLHYQENYLKTIAQKTNGEFGYFNNSKALMSAGKAFASKKNLKKTSDYFSSNKSEDHHPPLVNDIAVELRRPTISEIKAMMGGKGQEKCQICHSIKNPLNGADFFASGRYCPSCGRPYHLHCAALWAKKSEYSISIFRCPFCYFLLKVPQSIMKMVSSISTEKIGIKIIDQSDKKSTRMIKILPNKITEIDESCSQCRSIFLGEYDVYRCENCG</sequence>
<gene>
    <name evidence="2" type="ORF">S01H4_29928</name>
</gene>
<protein>
    <recommendedName>
        <fullName evidence="1">VWFA domain-containing protein</fullName>
    </recommendedName>
</protein>
<dbReference type="EMBL" id="BART01015412">
    <property type="protein sequence ID" value="GAG84112.1"/>
    <property type="molecule type" value="Genomic_DNA"/>
</dbReference>